<keyword evidence="2" id="KW-1185">Reference proteome</keyword>
<comment type="caution">
    <text evidence="1">The sequence shown here is derived from an EMBL/GenBank/DDBJ whole genome shotgun (WGS) entry which is preliminary data.</text>
</comment>
<accession>A0ACB0MCR5</accession>
<sequence>MNTFSNLFLIFILLSQATSSLSKCHPEDKKILLQIKKELNNPTFLSSWEPHTDCCNFKWFGVSCSSLTNDHVTDLSISNVTLTSRFPPSIGNISYLRSLFIYDLPNLTGIIPESITKLTRLIYLTISETGVTGPIPKFTSQSKSLVNLDLSHNNLFGELPPLLYKLPSLSGILFNNNKLTGSIPRSYGYFNNSGVAALDLSYNNLSGKLPISLANLDIYLVELAYNKLEGDASMLFGSNKKTLVIDISGNNFEFDFGKIELSKTITTLDVSHNKIYGNFPMGMENVTFLNVSYNRLCGEIPKAVPVFLSEIAPSRIRGALNILFQLNVTIGILFANLVNYGTNKIKGGWGWRLSLGLAGIPALLLTLGAILVVDTPNSLIERGRTEEGKAVLKKIRGIDNVEPEFLELVEASRIAKEVKHPFRNLLKRKNHPQLVISVALQIFQQFTGINAIMFYAPVLFNTLGFKNDASLYSAVITGAVNVLSTIVSIYSVDKVGRRMLLLEAGVQMFLSQVVIAIILGIKVTDHSDNLSKGYAIFVVIMVCIYVSAFAWSIGPLGWLIPSETFPLETRSAGQSVTVCVNLLFTFVIAQAFLSMLCHFKFGIFLFFSGWVFMMSIFVFFLVPETKNIPIEEMIERVWKQHWFWKRFIEDDHDNEKIENADNCNFLF</sequence>
<organism evidence="1 2">
    <name type="scientific">Trifolium pratense</name>
    <name type="common">Red clover</name>
    <dbReference type="NCBI Taxonomy" id="57577"/>
    <lineage>
        <taxon>Eukaryota</taxon>
        <taxon>Viridiplantae</taxon>
        <taxon>Streptophyta</taxon>
        <taxon>Embryophyta</taxon>
        <taxon>Tracheophyta</taxon>
        <taxon>Spermatophyta</taxon>
        <taxon>Magnoliopsida</taxon>
        <taxon>eudicotyledons</taxon>
        <taxon>Gunneridae</taxon>
        <taxon>Pentapetalae</taxon>
        <taxon>rosids</taxon>
        <taxon>fabids</taxon>
        <taxon>Fabales</taxon>
        <taxon>Fabaceae</taxon>
        <taxon>Papilionoideae</taxon>
        <taxon>50 kb inversion clade</taxon>
        <taxon>NPAAA clade</taxon>
        <taxon>Hologalegina</taxon>
        <taxon>IRL clade</taxon>
        <taxon>Trifolieae</taxon>
        <taxon>Trifolium</taxon>
    </lineage>
</organism>
<protein>
    <submittedName>
        <fullName evidence="1">Uncharacterized protein</fullName>
    </submittedName>
</protein>
<evidence type="ECO:0000313" key="2">
    <source>
        <dbReference type="Proteomes" id="UP001177021"/>
    </source>
</evidence>
<dbReference type="Proteomes" id="UP001177021">
    <property type="component" value="Unassembled WGS sequence"/>
</dbReference>
<reference evidence="1" key="1">
    <citation type="submission" date="2023-10" db="EMBL/GenBank/DDBJ databases">
        <authorList>
            <person name="Rodriguez Cubillos JULIANA M."/>
            <person name="De Vega J."/>
        </authorList>
    </citation>
    <scope>NUCLEOTIDE SEQUENCE</scope>
</reference>
<name>A0ACB0MCR5_TRIPR</name>
<evidence type="ECO:0000313" key="1">
    <source>
        <dbReference type="EMBL" id="CAJ2679395.1"/>
    </source>
</evidence>
<gene>
    <name evidence="1" type="ORF">MILVUS5_LOCUS41494</name>
</gene>
<proteinExistence type="predicted"/>
<dbReference type="EMBL" id="CASHSV030000823">
    <property type="protein sequence ID" value="CAJ2679395.1"/>
    <property type="molecule type" value="Genomic_DNA"/>
</dbReference>